<dbReference type="InterPro" id="IPR000845">
    <property type="entry name" value="Nucleoside_phosphorylase_d"/>
</dbReference>
<dbReference type="InterPro" id="IPR035994">
    <property type="entry name" value="Nucleoside_phosphorylase_sf"/>
</dbReference>
<comment type="similarity">
    <text evidence="1">Belongs to the PNP/UDP phosphorylase family.</text>
</comment>
<feature type="domain" description="Nucleoside phosphorylase" evidence="3">
    <location>
        <begin position="44"/>
        <end position="277"/>
    </location>
</feature>
<protein>
    <recommendedName>
        <fullName evidence="3">Nucleoside phosphorylase domain-containing protein</fullName>
    </recommendedName>
</protein>
<name>A0A8S9Z485_9TREM</name>
<evidence type="ECO:0000313" key="4">
    <source>
        <dbReference type="EMBL" id="KAF7262289.1"/>
    </source>
</evidence>
<feature type="binding site" evidence="2">
    <location>
        <position position="207"/>
    </location>
    <ligand>
        <name>substrate</name>
    </ligand>
</feature>
<dbReference type="AlphaFoldDB" id="A0A8S9Z485"/>
<dbReference type="PANTHER" id="PTHR43691">
    <property type="entry name" value="URIDINE PHOSPHORYLASE"/>
    <property type="match status" value="1"/>
</dbReference>
<dbReference type="GO" id="GO:0005829">
    <property type="term" value="C:cytosol"/>
    <property type="evidence" value="ECO:0007669"/>
    <property type="project" value="TreeGrafter"/>
</dbReference>
<evidence type="ECO:0000313" key="5">
    <source>
        <dbReference type="Proteomes" id="UP000822476"/>
    </source>
</evidence>
<sequence>MNSIQSIRMNCENSNLKKLDEDVLYHLGLSTKTVDFKEHFGDVKFVCTGGSAHRIKDFAHQLAKKAGIHTELPNLASKGGRFVLYKVGGVLCANHGMGTPSLSILLHELFKLLHYAECTNVTFIRLGTSGGLGVQPGTLVITTEALNTEFKPFYELHILGKTVNRPSCMDQTLVEELYSLAKSLPENTPIIKGKTVCANDFYEEQARLDGAFCSYSEQEKLAYLREAHKLGVRNFEMECTCFAAQCRMAGIRAAVVCVTLVDRLSGDQVNHTPDDYDRMQQLPGKLVTLFLQKHNALYNSSSDGSATR</sequence>
<evidence type="ECO:0000256" key="2">
    <source>
        <dbReference type="PIRSR" id="PIRSR610059-50"/>
    </source>
</evidence>
<dbReference type="NCBIfam" id="TIGR01719">
    <property type="entry name" value="euk_UDPppase"/>
    <property type="match status" value="1"/>
</dbReference>
<comment type="caution">
    <text evidence="4">The sequence shown here is derived from an EMBL/GenBank/DDBJ whole genome shotgun (WGS) entry which is preliminary data.</text>
</comment>
<reference evidence="4" key="1">
    <citation type="submission" date="2019-07" db="EMBL/GenBank/DDBJ databases">
        <title>Annotation for the trematode Paragonimus miyazaki's.</title>
        <authorList>
            <person name="Choi Y.-J."/>
        </authorList>
    </citation>
    <scope>NUCLEOTIDE SEQUENCE</scope>
    <source>
        <strain evidence="4">Japan</strain>
    </source>
</reference>
<accession>A0A8S9Z485</accession>
<feature type="binding site" evidence="2">
    <location>
        <position position="205"/>
    </location>
    <ligand>
        <name>substrate</name>
    </ligand>
</feature>
<dbReference type="Gene3D" id="3.40.50.1580">
    <property type="entry name" value="Nucleoside phosphorylase domain"/>
    <property type="match status" value="1"/>
</dbReference>
<evidence type="ECO:0000256" key="1">
    <source>
        <dbReference type="ARBA" id="ARBA00010456"/>
    </source>
</evidence>
<dbReference type="GO" id="GO:0009166">
    <property type="term" value="P:nucleotide catabolic process"/>
    <property type="evidence" value="ECO:0007669"/>
    <property type="project" value="InterPro"/>
</dbReference>
<evidence type="ECO:0000259" key="3">
    <source>
        <dbReference type="Pfam" id="PF01048"/>
    </source>
</evidence>
<dbReference type="GO" id="GO:0004850">
    <property type="term" value="F:uridine phosphorylase activity"/>
    <property type="evidence" value="ECO:0007669"/>
    <property type="project" value="InterPro"/>
</dbReference>
<dbReference type="Proteomes" id="UP000822476">
    <property type="component" value="Unassembled WGS sequence"/>
</dbReference>
<dbReference type="Pfam" id="PF01048">
    <property type="entry name" value="PNP_UDP_1"/>
    <property type="match status" value="1"/>
</dbReference>
<dbReference type="SUPFAM" id="SSF53167">
    <property type="entry name" value="Purine and uridine phosphorylases"/>
    <property type="match status" value="1"/>
</dbReference>
<dbReference type="OrthoDB" id="204058at2759"/>
<organism evidence="4 5">
    <name type="scientific">Paragonimus skrjabini miyazakii</name>
    <dbReference type="NCBI Taxonomy" id="59628"/>
    <lineage>
        <taxon>Eukaryota</taxon>
        <taxon>Metazoa</taxon>
        <taxon>Spiralia</taxon>
        <taxon>Lophotrochozoa</taxon>
        <taxon>Platyhelminthes</taxon>
        <taxon>Trematoda</taxon>
        <taxon>Digenea</taxon>
        <taxon>Plagiorchiida</taxon>
        <taxon>Troglotremata</taxon>
        <taxon>Troglotrematidae</taxon>
        <taxon>Paragonimus</taxon>
    </lineage>
</organism>
<dbReference type="GO" id="GO:0006218">
    <property type="term" value="P:uridine catabolic process"/>
    <property type="evidence" value="ECO:0007669"/>
    <property type="project" value="TreeGrafter"/>
</dbReference>
<feature type="binding site" evidence="2">
    <location>
        <begin position="125"/>
        <end position="128"/>
    </location>
    <ligand>
        <name>phosphate</name>
        <dbReference type="ChEBI" id="CHEBI:43474"/>
    </ligand>
</feature>
<feature type="binding site" evidence="2">
    <location>
        <position position="81"/>
    </location>
    <ligand>
        <name>phosphate</name>
        <dbReference type="ChEBI" id="CHEBI:43474"/>
    </ligand>
</feature>
<dbReference type="PANTHER" id="PTHR43691:SF11">
    <property type="entry name" value="FI09636P-RELATED"/>
    <property type="match status" value="1"/>
</dbReference>
<proteinExistence type="inferred from homology"/>
<gene>
    <name evidence="4" type="ORF">EG68_00452</name>
</gene>
<keyword evidence="5" id="KW-1185">Reference proteome</keyword>
<dbReference type="EMBL" id="JTDE01000111">
    <property type="protein sequence ID" value="KAF7262289.1"/>
    <property type="molecule type" value="Genomic_DNA"/>
</dbReference>
<dbReference type="CDD" id="cd17763">
    <property type="entry name" value="UP_hUPP-like"/>
    <property type="match status" value="1"/>
</dbReference>
<dbReference type="InterPro" id="IPR010059">
    <property type="entry name" value="Uridine_phosphorylase_euk"/>
</dbReference>